<organism evidence="5 6">
    <name type="scientific">Cellulosimicrobium funkei</name>
    <dbReference type="NCBI Taxonomy" id="264251"/>
    <lineage>
        <taxon>Bacteria</taxon>
        <taxon>Bacillati</taxon>
        <taxon>Actinomycetota</taxon>
        <taxon>Actinomycetes</taxon>
        <taxon>Micrococcales</taxon>
        <taxon>Promicromonosporaceae</taxon>
        <taxon>Cellulosimicrobium</taxon>
    </lineage>
</organism>
<evidence type="ECO:0000313" key="5">
    <source>
        <dbReference type="EMBL" id="TFF04443.1"/>
    </source>
</evidence>
<name>A0A4Y8QXL1_9MICO</name>
<keyword evidence="3" id="KW-0804">Transcription</keyword>
<dbReference type="GO" id="GO:0003677">
    <property type="term" value="F:DNA binding"/>
    <property type="evidence" value="ECO:0007669"/>
    <property type="project" value="UniProtKB-KW"/>
</dbReference>
<feature type="domain" description="HTH merR-type" evidence="4">
    <location>
        <begin position="1"/>
        <end position="69"/>
    </location>
</feature>
<dbReference type="Gene3D" id="1.10.1660.10">
    <property type="match status" value="1"/>
</dbReference>
<dbReference type="PROSITE" id="PS50937">
    <property type="entry name" value="HTH_MERR_2"/>
    <property type="match status" value="1"/>
</dbReference>
<dbReference type="InterPro" id="IPR047057">
    <property type="entry name" value="MerR_fam"/>
</dbReference>
<comment type="caution">
    <text evidence="5">The sequence shown here is derived from an EMBL/GenBank/DDBJ whole genome shotgun (WGS) entry which is preliminary data.</text>
</comment>
<dbReference type="GeneID" id="95686492"/>
<evidence type="ECO:0000313" key="6">
    <source>
        <dbReference type="Proteomes" id="UP000298003"/>
    </source>
</evidence>
<dbReference type="PRINTS" id="PR00040">
    <property type="entry name" value="HTHMERR"/>
</dbReference>
<dbReference type="Pfam" id="PF13411">
    <property type="entry name" value="MerR_1"/>
    <property type="match status" value="1"/>
</dbReference>
<keyword evidence="1" id="KW-0805">Transcription regulation</keyword>
<keyword evidence="6" id="KW-1185">Reference proteome</keyword>
<sequence>MRIGEVAAAAGTTTKTLRFYEDQGLLPTPERTAGGYRDYGQDVMGRLDFIRRGRTAGLSLAQLRQILAIRDAGEAPCAHVAGLLSTRVVDLDRQIADLQALRQTVAELRDTATTADPATCAPDQVCRYL</sequence>
<dbReference type="InterPro" id="IPR000551">
    <property type="entry name" value="MerR-type_HTH_dom"/>
</dbReference>
<evidence type="ECO:0000256" key="2">
    <source>
        <dbReference type="ARBA" id="ARBA00023125"/>
    </source>
</evidence>
<evidence type="ECO:0000256" key="3">
    <source>
        <dbReference type="ARBA" id="ARBA00023163"/>
    </source>
</evidence>
<protein>
    <submittedName>
        <fullName evidence="5">Heavy metal-responsive transcriptional regulator</fullName>
    </submittedName>
</protein>
<dbReference type="Proteomes" id="UP000298003">
    <property type="component" value="Unassembled WGS sequence"/>
</dbReference>
<dbReference type="SMART" id="SM00422">
    <property type="entry name" value="HTH_MERR"/>
    <property type="match status" value="1"/>
</dbReference>
<gene>
    <name evidence="5" type="ORF">E1O70_18580</name>
</gene>
<dbReference type="EMBL" id="SOZH01000012">
    <property type="protein sequence ID" value="TFF04443.1"/>
    <property type="molecule type" value="Genomic_DNA"/>
</dbReference>
<dbReference type="SUPFAM" id="SSF46955">
    <property type="entry name" value="Putative DNA-binding domain"/>
    <property type="match status" value="1"/>
</dbReference>
<keyword evidence="2" id="KW-0238">DNA-binding</keyword>
<reference evidence="5 6" key="1">
    <citation type="submission" date="2019-03" db="EMBL/GenBank/DDBJ databases">
        <title>Cellulosimicrobium funkei JCM14302 Assembly.</title>
        <authorList>
            <person name="Dou T."/>
        </authorList>
    </citation>
    <scope>NUCLEOTIDE SEQUENCE [LARGE SCALE GENOMIC DNA]</scope>
    <source>
        <strain evidence="5 6">JCM 14302</strain>
    </source>
</reference>
<dbReference type="InterPro" id="IPR009061">
    <property type="entry name" value="DNA-bd_dom_put_sf"/>
</dbReference>
<dbReference type="RefSeq" id="WP_061269037.1">
    <property type="nucleotide sequence ID" value="NZ_SOZH01000012.1"/>
</dbReference>
<dbReference type="PANTHER" id="PTHR30204">
    <property type="entry name" value="REDOX-CYCLING DRUG-SENSING TRANSCRIPTIONAL ACTIVATOR SOXR"/>
    <property type="match status" value="1"/>
</dbReference>
<dbReference type="GO" id="GO:0003700">
    <property type="term" value="F:DNA-binding transcription factor activity"/>
    <property type="evidence" value="ECO:0007669"/>
    <property type="project" value="InterPro"/>
</dbReference>
<proteinExistence type="predicted"/>
<dbReference type="PANTHER" id="PTHR30204:SF94">
    <property type="entry name" value="HEAVY METAL-DEPENDENT TRANSCRIPTIONAL REGULATOR HI_0293-RELATED"/>
    <property type="match status" value="1"/>
</dbReference>
<evidence type="ECO:0000256" key="1">
    <source>
        <dbReference type="ARBA" id="ARBA00023015"/>
    </source>
</evidence>
<dbReference type="CDD" id="cd04770">
    <property type="entry name" value="HTH_HMRTR"/>
    <property type="match status" value="1"/>
</dbReference>
<dbReference type="AlphaFoldDB" id="A0A4Y8QXL1"/>
<evidence type="ECO:0000259" key="4">
    <source>
        <dbReference type="PROSITE" id="PS50937"/>
    </source>
</evidence>
<accession>A0A4Y8QXL1</accession>